<keyword evidence="6 13" id="KW-0812">Transmembrane</keyword>
<dbReference type="Pfam" id="PF02518">
    <property type="entry name" value="HATPase_c"/>
    <property type="match status" value="1"/>
</dbReference>
<evidence type="ECO:0000313" key="16">
    <source>
        <dbReference type="Proteomes" id="UP000326659"/>
    </source>
</evidence>
<dbReference type="InterPro" id="IPR005467">
    <property type="entry name" value="His_kinase_dom"/>
</dbReference>
<dbReference type="Pfam" id="PF08521">
    <property type="entry name" value="2CSK_N"/>
    <property type="match status" value="1"/>
</dbReference>
<evidence type="ECO:0000256" key="5">
    <source>
        <dbReference type="ARBA" id="ARBA00022679"/>
    </source>
</evidence>
<dbReference type="SMART" id="SM00388">
    <property type="entry name" value="HisKA"/>
    <property type="match status" value="1"/>
</dbReference>
<dbReference type="SUPFAM" id="SSF55874">
    <property type="entry name" value="ATPase domain of HSP90 chaperone/DNA topoisomerase II/histidine kinase"/>
    <property type="match status" value="1"/>
</dbReference>
<keyword evidence="12 13" id="KW-0472">Membrane</keyword>
<evidence type="ECO:0000256" key="11">
    <source>
        <dbReference type="ARBA" id="ARBA00023012"/>
    </source>
</evidence>
<protein>
    <recommendedName>
        <fullName evidence="3">histidine kinase</fullName>
        <ecNumber evidence="3">2.7.13.3</ecNumber>
    </recommendedName>
</protein>
<dbReference type="InterPro" id="IPR050428">
    <property type="entry name" value="TCS_sensor_his_kinase"/>
</dbReference>
<dbReference type="CDD" id="cd00075">
    <property type="entry name" value="HATPase"/>
    <property type="match status" value="1"/>
</dbReference>
<dbReference type="Pfam" id="PF00512">
    <property type="entry name" value="HisKA"/>
    <property type="match status" value="1"/>
</dbReference>
<dbReference type="InterPro" id="IPR036890">
    <property type="entry name" value="HATPase_C_sf"/>
</dbReference>
<keyword evidence="16" id="KW-1185">Reference proteome</keyword>
<evidence type="ECO:0000256" key="6">
    <source>
        <dbReference type="ARBA" id="ARBA00022692"/>
    </source>
</evidence>
<dbReference type="Proteomes" id="UP000326659">
    <property type="component" value="Chromosome"/>
</dbReference>
<keyword evidence="10 13" id="KW-1133">Transmembrane helix</keyword>
<evidence type="ECO:0000256" key="7">
    <source>
        <dbReference type="ARBA" id="ARBA00022741"/>
    </source>
</evidence>
<dbReference type="InterPro" id="IPR003661">
    <property type="entry name" value="HisK_dim/P_dom"/>
</dbReference>
<dbReference type="PROSITE" id="PS50109">
    <property type="entry name" value="HIS_KIN"/>
    <property type="match status" value="1"/>
</dbReference>
<dbReference type="AlphaFoldDB" id="A0A9X7MYP7"/>
<evidence type="ECO:0000256" key="3">
    <source>
        <dbReference type="ARBA" id="ARBA00012438"/>
    </source>
</evidence>
<evidence type="ECO:0000256" key="8">
    <source>
        <dbReference type="ARBA" id="ARBA00022777"/>
    </source>
</evidence>
<keyword evidence="9" id="KW-0067">ATP-binding</keyword>
<dbReference type="PANTHER" id="PTHR45436:SF14">
    <property type="entry name" value="SENSOR PROTEIN QSEC"/>
    <property type="match status" value="1"/>
</dbReference>
<evidence type="ECO:0000256" key="12">
    <source>
        <dbReference type="ARBA" id="ARBA00023136"/>
    </source>
</evidence>
<name>A0A9X7MYP7_PSEDE</name>
<dbReference type="PRINTS" id="PR00344">
    <property type="entry name" value="BCTRLSENSOR"/>
</dbReference>
<dbReference type="InterPro" id="IPR003594">
    <property type="entry name" value="HATPase_dom"/>
</dbReference>
<gene>
    <name evidence="15" type="ORF">F1C79_10605</name>
</gene>
<evidence type="ECO:0000256" key="4">
    <source>
        <dbReference type="ARBA" id="ARBA00022553"/>
    </source>
</evidence>
<evidence type="ECO:0000256" key="10">
    <source>
        <dbReference type="ARBA" id="ARBA00022989"/>
    </source>
</evidence>
<comment type="subcellular location">
    <subcellularLocation>
        <location evidence="2">Membrane</location>
        <topology evidence="2">Multi-pass membrane protein</topology>
    </subcellularLocation>
</comment>
<proteinExistence type="predicted"/>
<dbReference type="RefSeq" id="WP_151187372.1">
    <property type="nucleotide sequence ID" value="NZ_CP043626.1"/>
</dbReference>
<evidence type="ECO:0000256" key="1">
    <source>
        <dbReference type="ARBA" id="ARBA00000085"/>
    </source>
</evidence>
<evidence type="ECO:0000256" key="13">
    <source>
        <dbReference type="SAM" id="Phobius"/>
    </source>
</evidence>
<dbReference type="InterPro" id="IPR013727">
    <property type="entry name" value="2CSK_N"/>
</dbReference>
<evidence type="ECO:0000313" key="15">
    <source>
        <dbReference type="EMBL" id="QEY72027.1"/>
    </source>
</evidence>
<dbReference type="EC" id="2.7.13.3" evidence="3"/>
<dbReference type="InterPro" id="IPR036097">
    <property type="entry name" value="HisK_dim/P_sf"/>
</dbReference>
<sequence>MSLRARLSLILGTTFLLLWSLAAVWMLCDLRERVTHSLDERLAASARMVAGLLQQLPRPQPGRNDANRLTAEQLGIPDGLACQVVSLRGEVLAQSHATPDKSLGNAGKGFHTQEIDGSQWRSFTLQVGDMRVSTADRIEERDVLNRSILLSASLPVVLALLGSLALLWIGVTQGLSPLLRIREAIARRGANSLEPLSLNRLPAEIRPLVESQNQLFVRIANAIERERRFAGDAAHELRSPLTAIKTHLQVARLTKGKDSEQALVYAEQGADRMHRTLEQLLVLAKVEGSLSFDDGGASAILEVVRHAVEDAMHAQPGQIEVVSDGIAVEQQLEAPAVLAILALRNLLENAMRHTRTDTTVMLDLHTTEDCFIARVIDQGPGVSDELLPRLTERFWRMDGKGGSGLGLAIVQAIVERCRGRLSFDSSGKGLCAILELPLRR</sequence>
<keyword evidence="7" id="KW-0547">Nucleotide-binding</keyword>
<dbReference type="InterPro" id="IPR004358">
    <property type="entry name" value="Sig_transdc_His_kin-like_C"/>
</dbReference>
<dbReference type="Gene3D" id="3.30.565.10">
    <property type="entry name" value="Histidine kinase-like ATPase, C-terminal domain"/>
    <property type="match status" value="1"/>
</dbReference>
<dbReference type="SUPFAM" id="SSF47384">
    <property type="entry name" value="Homodimeric domain of signal transducing histidine kinase"/>
    <property type="match status" value="1"/>
</dbReference>
<dbReference type="FunFam" id="1.10.287.130:FF:000035">
    <property type="entry name" value="Two-component sensor histidine kinase"/>
    <property type="match status" value="1"/>
</dbReference>
<organism evidence="15 16">
    <name type="scientific">Pseudomonas denitrificans</name>
    <dbReference type="NCBI Taxonomy" id="43306"/>
    <lineage>
        <taxon>Bacteria</taxon>
        <taxon>Pseudomonadati</taxon>
        <taxon>Pseudomonadota</taxon>
        <taxon>Gammaproteobacteria</taxon>
        <taxon>Pseudomonadales</taxon>
        <taxon>Pseudomonadaceae</taxon>
        <taxon>Halopseudomonas</taxon>
    </lineage>
</organism>
<dbReference type="PANTHER" id="PTHR45436">
    <property type="entry name" value="SENSOR HISTIDINE KINASE YKOH"/>
    <property type="match status" value="1"/>
</dbReference>
<dbReference type="CDD" id="cd00082">
    <property type="entry name" value="HisKA"/>
    <property type="match status" value="1"/>
</dbReference>
<keyword evidence="4" id="KW-0597">Phosphoprotein</keyword>
<dbReference type="GO" id="GO:0000155">
    <property type="term" value="F:phosphorelay sensor kinase activity"/>
    <property type="evidence" value="ECO:0007669"/>
    <property type="project" value="InterPro"/>
</dbReference>
<keyword evidence="8 15" id="KW-0418">Kinase</keyword>
<feature type="domain" description="Histidine kinase" evidence="14">
    <location>
        <begin position="232"/>
        <end position="440"/>
    </location>
</feature>
<dbReference type="OrthoDB" id="9809766at2"/>
<evidence type="ECO:0000259" key="14">
    <source>
        <dbReference type="PROSITE" id="PS50109"/>
    </source>
</evidence>
<dbReference type="Gene3D" id="1.10.287.130">
    <property type="match status" value="1"/>
</dbReference>
<keyword evidence="11" id="KW-0902">Two-component regulatory system</keyword>
<dbReference type="GO" id="GO:0005524">
    <property type="term" value="F:ATP binding"/>
    <property type="evidence" value="ECO:0007669"/>
    <property type="project" value="UniProtKB-KW"/>
</dbReference>
<evidence type="ECO:0000256" key="9">
    <source>
        <dbReference type="ARBA" id="ARBA00022840"/>
    </source>
</evidence>
<accession>A0A9X7MYP7</accession>
<dbReference type="SMART" id="SM00387">
    <property type="entry name" value="HATPase_c"/>
    <property type="match status" value="1"/>
</dbReference>
<keyword evidence="5" id="KW-0808">Transferase</keyword>
<reference evidence="15 16" key="1">
    <citation type="submission" date="2019-09" db="EMBL/GenBank/DDBJ databases">
        <title>Prosopis cineraria nodule microbiome.</title>
        <authorList>
            <person name="Chaluvadi S.R."/>
            <person name="Ali R."/>
            <person name="Wang X."/>
        </authorList>
    </citation>
    <scope>NUCLEOTIDE SEQUENCE [LARGE SCALE GENOMIC DNA]</scope>
    <source>
        <strain evidence="15 16">BG1</strain>
    </source>
</reference>
<evidence type="ECO:0000256" key="2">
    <source>
        <dbReference type="ARBA" id="ARBA00004141"/>
    </source>
</evidence>
<dbReference type="KEGG" id="pden:F1C79_10605"/>
<feature type="transmembrane region" description="Helical" evidence="13">
    <location>
        <begin position="148"/>
        <end position="171"/>
    </location>
</feature>
<dbReference type="GO" id="GO:0005886">
    <property type="term" value="C:plasma membrane"/>
    <property type="evidence" value="ECO:0007669"/>
    <property type="project" value="TreeGrafter"/>
</dbReference>
<dbReference type="EMBL" id="CP043626">
    <property type="protein sequence ID" value="QEY72027.1"/>
    <property type="molecule type" value="Genomic_DNA"/>
</dbReference>
<comment type="catalytic activity">
    <reaction evidence="1">
        <text>ATP + protein L-histidine = ADP + protein N-phospho-L-histidine.</text>
        <dbReference type="EC" id="2.7.13.3"/>
    </reaction>
</comment>